<reference evidence="2 3" key="1">
    <citation type="journal article" date="2019" name="Nat. Ecol. Evol.">
        <title>Megaphylogeny resolves global patterns of mushroom evolution.</title>
        <authorList>
            <person name="Varga T."/>
            <person name="Krizsan K."/>
            <person name="Foldi C."/>
            <person name="Dima B."/>
            <person name="Sanchez-Garcia M."/>
            <person name="Sanchez-Ramirez S."/>
            <person name="Szollosi G.J."/>
            <person name="Szarkandi J.G."/>
            <person name="Papp V."/>
            <person name="Albert L."/>
            <person name="Andreopoulos W."/>
            <person name="Angelini C."/>
            <person name="Antonin V."/>
            <person name="Barry K.W."/>
            <person name="Bougher N.L."/>
            <person name="Buchanan P."/>
            <person name="Buyck B."/>
            <person name="Bense V."/>
            <person name="Catcheside P."/>
            <person name="Chovatia M."/>
            <person name="Cooper J."/>
            <person name="Damon W."/>
            <person name="Desjardin D."/>
            <person name="Finy P."/>
            <person name="Geml J."/>
            <person name="Haridas S."/>
            <person name="Hughes K."/>
            <person name="Justo A."/>
            <person name="Karasinski D."/>
            <person name="Kautmanova I."/>
            <person name="Kiss B."/>
            <person name="Kocsube S."/>
            <person name="Kotiranta H."/>
            <person name="LaButti K.M."/>
            <person name="Lechner B.E."/>
            <person name="Liimatainen K."/>
            <person name="Lipzen A."/>
            <person name="Lukacs Z."/>
            <person name="Mihaltcheva S."/>
            <person name="Morgado L.N."/>
            <person name="Niskanen T."/>
            <person name="Noordeloos M.E."/>
            <person name="Ohm R.A."/>
            <person name="Ortiz-Santana B."/>
            <person name="Ovrebo C."/>
            <person name="Racz N."/>
            <person name="Riley R."/>
            <person name="Savchenko A."/>
            <person name="Shiryaev A."/>
            <person name="Soop K."/>
            <person name="Spirin V."/>
            <person name="Szebenyi C."/>
            <person name="Tomsovsky M."/>
            <person name="Tulloss R.E."/>
            <person name="Uehling J."/>
            <person name="Grigoriev I.V."/>
            <person name="Vagvolgyi C."/>
            <person name="Papp T."/>
            <person name="Martin F.M."/>
            <person name="Miettinen O."/>
            <person name="Hibbett D.S."/>
            <person name="Nagy L.G."/>
        </authorList>
    </citation>
    <scope>NUCLEOTIDE SEQUENCE [LARGE SCALE GENOMIC DNA]</scope>
    <source>
        <strain evidence="2 3">CBS 962.96</strain>
    </source>
</reference>
<dbReference type="OrthoDB" id="2647594at2759"/>
<feature type="region of interest" description="Disordered" evidence="1">
    <location>
        <begin position="43"/>
        <end position="65"/>
    </location>
</feature>
<dbReference type="Proteomes" id="UP000297245">
    <property type="component" value="Unassembled WGS sequence"/>
</dbReference>
<gene>
    <name evidence="2" type="ORF">K435DRAFT_878166</name>
</gene>
<dbReference type="AlphaFoldDB" id="A0A4S8KNF2"/>
<dbReference type="EMBL" id="ML180523">
    <property type="protein sequence ID" value="THU77184.1"/>
    <property type="molecule type" value="Genomic_DNA"/>
</dbReference>
<organism evidence="2 3">
    <name type="scientific">Dendrothele bispora (strain CBS 962.96)</name>
    <dbReference type="NCBI Taxonomy" id="1314807"/>
    <lineage>
        <taxon>Eukaryota</taxon>
        <taxon>Fungi</taxon>
        <taxon>Dikarya</taxon>
        <taxon>Basidiomycota</taxon>
        <taxon>Agaricomycotina</taxon>
        <taxon>Agaricomycetes</taxon>
        <taxon>Agaricomycetidae</taxon>
        <taxon>Agaricales</taxon>
        <taxon>Agaricales incertae sedis</taxon>
        <taxon>Dendrothele</taxon>
    </lineage>
</organism>
<name>A0A4S8KNF2_DENBC</name>
<evidence type="ECO:0000256" key="1">
    <source>
        <dbReference type="SAM" id="MobiDB-lite"/>
    </source>
</evidence>
<protein>
    <submittedName>
        <fullName evidence="2">Uncharacterized protein</fullName>
    </submittedName>
</protein>
<evidence type="ECO:0000313" key="3">
    <source>
        <dbReference type="Proteomes" id="UP000297245"/>
    </source>
</evidence>
<sequence length="140" mass="15634">MSDKTPMLESQNADASLFKVGTALSEEVFSYLAPHLPVEELLQDTSSSSETEVNHHSSCPPEPQFRNELAPQLVEEELCPRATARVVQIEEDEKLYISKWVVDASGRDAVVAHQFGARTVKFGRVECTDALHEPFSFELE</sequence>
<keyword evidence="3" id="KW-1185">Reference proteome</keyword>
<evidence type="ECO:0000313" key="2">
    <source>
        <dbReference type="EMBL" id="THU77184.1"/>
    </source>
</evidence>
<accession>A0A4S8KNF2</accession>
<proteinExistence type="predicted"/>